<sequence length="65" mass="6657">MRFIITVALSLAAFISFAVASPVVTPLEAEAGLVQKRQCTPQGAFCDNGAAGCCTGRCCITGLCC</sequence>
<dbReference type="AlphaFoldDB" id="A0A4S8MF17"/>
<gene>
    <name evidence="2" type="ORF">K435DRAFT_854594</name>
</gene>
<feature type="signal peptide" evidence="1">
    <location>
        <begin position="1"/>
        <end position="20"/>
    </location>
</feature>
<feature type="chain" id="PRO_5020760192" evidence="1">
    <location>
        <begin position="21"/>
        <end position="65"/>
    </location>
</feature>
<name>A0A4S8MF17_DENBC</name>
<dbReference type="EMBL" id="ML179101">
    <property type="protein sequence ID" value="THV00674.1"/>
    <property type="molecule type" value="Genomic_DNA"/>
</dbReference>
<accession>A0A4S8MF17</accession>
<evidence type="ECO:0000313" key="3">
    <source>
        <dbReference type="Proteomes" id="UP000297245"/>
    </source>
</evidence>
<dbReference type="Proteomes" id="UP000297245">
    <property type="component" value="Unassembled WGS sequence"/>
</dbReference>
<evidence type="ECO:0000313" key="2">
    <source>
        <dbReference type="EMBL" id="THV00674.1"/>
    </source>
</evidence>
<keyword evidence="1" id="KW-0732">Signal</keyword>
<proteinExistence type="predicted"/>
<organism evidence="2 3">
    <name type="scientific">Dendrothele bispora (strain CBS 962.96)</name>
    <dbReference type="NCBI Taxonomy" id="1314807"/>
    <lineage>
        <taxon>Eukaryota</taxon>
        <taxon>Fungi</taxon>
        <taxon>Dikarya</taxon>
        <taxon>Basidiomycota</taxon>
        <taxon>Agaricomycotina</taxon>
        <taxon>Agaricomycetes</taxon>
        <taxon>Agaricomycetidae</taxon>
        <taxon>Agaricales</taxon>
        <taxon>Agaricales incertae sedis</taxon>
        <taxon>Dendrothele</taxon>
    </lineage>
</organism>
<evidence type="ECO:0000256" key="1">
    <source>
        <dbReference type="SAM" id="SignalP"/>
    </source>
</evidence>
<keyword evidence="3" id="KW-1185">Reference proteome</keyword>
<protein>
    <submittedName>
        <fullName evidence="2">Uncharacterized protein</fullName>
    </submittedName>
</protein>
<reference evidence="2 3" key="1">
    <citation type="journal article" date="2019" name="Nat. Ecol. Evol.">
        <title>Megaphylogeny resolves global patterns of mushroom evolution.</title>
        <authorList>
            <person name="Varga T."/>
            <person name="Krizsan K."/>
            <person name="Foldi C."/>
            <person name="Dima B."/>
            <person name="Sanchez-Garcia M."/>
            <person name="Sanchez-Ramirez S."/>
            <person name="Szollosi G.J."/>
            <person name="Szarkandi J.G."/>
            <person name="Papp V."/>
            <person name="Albert L."/>
            <person name="Andreopoulos W."/>
            <person name="Angelini C."/>
            <person name="Antonin V."/>
            <person name="Barry K.W."/>
            <person name="Bougher N.L."/>
            <person name="Buchanan P."/>
            <person name="Buyck B."/>
            <person name="Bense V."/>
            <person name="Catcheside P."/>
            <person name="Chovatia M."/>
            <person name="Cooper J."/>
            <person name="Damon W."/>
            <person name="Desjardin D."/>
            <person name="Finy P."/>
            <person name="Geml J."/>
            <person name="Haridas S."/>
            <person name="Hughes K."/>
            <person name="Justo A."/>
            <person name="Karasinski D."/>
            <person name="Kautmanova I."/>
            <person name="Kiss B."/>
            <person name="Kocsube S."/>
            <person name="Kotiranta H."/>
            <person name="LaButti K.M."/>
            <person name="Lechner B.E."/>
            <person name="Liimatainen K."/>
            <person name="Lipzen A."/>
            <person name="Lukacs Z."/>
            <person name="Mihaltcheva S."/>
            <person name="Morgado L.N."/>
            <person name="Niskanen T."/>
            <person name="Noordeloos M.E."/>
            <person name="Ohm R.A."/>
            <person name="Ortiz-Santana B."/>
            <person name="Ovrebo C."/>
            <person name="Racz N."/>
            <person name="Riley R."/>
            <person name="Savchenko A."/>
            <person name="Shiryaev A."/>
            <person name="Soop K."/>
            <person name="Spirin V."/>
            <person name="Szebenyi C."/>
            <person name="Tomsovsky M."/>
            <person name="Tulloss R.E."/>
            <person name="Uehling J."/>
            <person name="Grigoriev I.V."/>
            <person name="Vagvolgyi C."/>
            <person name="Papp T."/>
            <person name="Martin F.M."/>
            <person name="Miettinen O."/>
            <person name="Hibbett D.S."/>
            <person name="Nagy L.G."/>
        </authorList>
    </citation>
    <scope>NUCLEOTIDE SEQUENCE [LARGE SCALE GENOMIC DNA]</scope>
    <source>
        <strain evidence="2 3">CBS 962.96</strain>
    </source>
</reference>